<proteinExistence type="predicted"/>
<feature type="compositionally biased region" description="Basic residues" evidence="1">
    <location>
        <begin position="1"/>
        <end position="12"/>
    </location>
</feature>
<gene>
    <name evidence="2" type="ORF">BD626DRAFT_549990</name>
</gene>
<feature type="compositionally biased region" description="Low complexity" evidence="1">
    <location>
        <begin position="842"/>
        <end position="854"/>
    </location>
</feature>
<feature type="compositionally biased region" description="Basic and acidic residues" evidence="1">
    <location>
        <begin position="634"/>
        <end position="650"/>
    </location>
</feature>
<name>A0A550C4S0_9AGAR</name>
<dbReference type="EMBL" id="VDMD01000025">
    <property type="protein sequence ID" value="TRM59794.1"/>
    <property type="molecule type" value="Genomic_DNA"/>
</dbReference>
<dbReference type="Proteomes" id="UP000320762">
    <property type="component" value="Unassembled WGS sequence"/>
</dbReference>
<evidence type="ECO:0000313" key="3">
    <source>
        <dbReference type="Proteomes" id="UP000320762"/>
    </source>
</evidence>
<feature type="compositionally biased region" description="Polar residues" evidence="1">
    <location>
        <begin position="1218"/>
        <end position="1228"/>
    </location>
</feature>
<keyword evidence="3" id="KW-1185">Reference proteome</keyword>
<feature type="region of interest" description="Disordered" evidence="1">
    <location>
        <begin position="1"/>
        <end position="34"/>
    </location>
</feature>
<evidence type="ECO:0000313" key="2">
    <source>
        <dbReference type="EMBL" id="TRM59794.1"/>
    </source>
</evidence>
<dbReference type="AlphaFoldDB" id="A0A550C4S0"/>
<comment type="caution">
    <text evidence="2">The sequence shown here is derived from an EMBL/GenBank/DDBJ whole genome shotgun (WGS) entry which is preliminary data.</text>
</comment>
<feature type="compositionally biased region" description="Basic and acidic residues" evidence="1">
    <location>
        <begin position="684"/>
        <end position="706"/>
    </location>
</feature>
<evidence type="ECO:0000256" key="1">
    <source>
        <dbReference type="SAM" id="MobiDB-lite"/>
    </source>
</evidence>
<reference evidence="2 3" key="1">
    <citation type="journal article" date="2019" name="New Phytol.">
        <title>Comparative genomics reveals unique wood-decay strategies and fruiting body development in the Schizophyllaceae.</title>
        <authorList>
            <person name="Almasi E."/>
            <person name="Sahu N."/>
            <person name="Krizsan K."/>
            <person name="Balint B."/>
            <person name="Kovacs G.M."/>
            <person name="Kiss B."/>
            <person name="Cseklye J."/>
            <person name="Drula E."/>
            <person name="Henrissat B."/>
            <person name="Nagy I."/>
            <person name="Chovatia M."/>
            <person name="Adam C."/>
            <person name="LaButti K."/>
            <person name="Lipzen A."/>
            <person name="Riley R."/>
            <person name="Grigoriev I.V."/>
            <person name="Nagy L.G."/>
        </authorList>
    </citation>
    <scope>NUCLEOTIDE SEQUENCE [LARGE SCALE GENOMIC DNA]</scope>
    <source>
        <strain evidence="2 3">NL-1724</strain>
    </source>
</reference>
<feature type="compositionally biased region" description="Basic and acidic residues" evidence="1">
    <location>
        <begin position="71"/>
        <end position="80"/>
    </location>
</feature>
<sequence length="1277" mass="139653">MKAQHGSRKANKHDHATTSTTRSRATPKERFSPQLPSELWAHIFTFATGSITPSSWDGTEDEDEAYIDLSPRPDPEEPKLGVHPLELMDEEEEEEEEADDDFGFLESSSPYGRDSAAGSRGFLAPRPAPPDMATKMSLSLTSRRFNSIASQHLFHTIYISHKEQARLLARRQHGVHIRVIRIAPVPSTRAPPPGFDPELYSSGGQTPAQGGYDTPIPSVFDRVFEDHAGVRYSLFDAAGQCTPDAVLDILASRQLTRLAWTTPALVKMSTTLRWLELQCLENEDADEFGTPEQDVSAMNGGMEADAVCLAELQTLKLTLSNPTLMLLAAWRLPKLRNLSILASDFAYAGQGFGAFFESHGSCIRQLELGHSSATSRSAPGGILRGREGLLAACADAEWNWHDPDRIRPHTLLKSHPTLLFIGVRDIEKRLRDDLELARARRRGRQGIMRSTSYADQTGNDGEVVFFRLLEQMQSLLRRSDFPAVKFVRDMGCGIFSPPAAPSIPEEDLEAGFAAMKQQVDTRKRRATKLLSATATSSSSPNSTPPAVANIGASTSAISRRPSLSGIEALTLAASCVSSSARAPLLVHDRRSPLSPALSASFNGLPPDEPVISQPAYYMASASRTPHAVFIHPSGPDDEKCAGDVKGKGKAAEPPLDTFSPTSASGQEWAGGHDDVWAGQQRSHRVADRDDDSASFRRDESPVRFGDDSSFSVMREEPAPSFISGVTVTIERKQVVEQTLRKSLETIQQKRYEVVPWEVEEEKSREQDYAMRVERLEVVPWERYDSGRVDAGSAHVVIEHEYMDDEWDSRGRPRWRRHASASAVALRGSSCSSLDGSIRKVSTSRARSQSSSATQRPESPMAFNRPATPTGPWPCENGTARYGDSFIKAVSDNVSAPRMPSPDLWNTRTGSPIHFAANEDDVATDAVCESETETTDSGMDAEASSALSDVDLDEMNTDDYSDQASYSTVAEWVLAAQKRSYGDVNVYEDEQASGDEAGASFLERTLSFRRGSASSDHMQHCKKAAAKVAQRLHHAASFNVASASRPKTADGVSSAHALHPSKSSSILHSTSSVAAGSSAVASAVTFKDVKKPKRKTRGFHNPFVSLTHGIRMNVVREQVTEDVPASSLSSTWEVVDTPARVWTVLEPDDVAGPSRSSHSNDNLVIEPPRLTALAASLHPLIGQRLPSANIYTIKQATSHVKTCPTSSTCDPQGFYQPPTVEQSPNPYTTLSKADQNRIFTFYRALFQRCRENGVWLEGREGVNVTVANMRRVRAGLGQ</sequence>
<feature type="region of interest" description="Disordered" evidence="1">
    <location>
        <begin position="1205"/>
        <end position="1228"/>
    </location>
</feature>
<protein>
    <submittedName>
        <fullName evidence="2">Uncharacterized protein</fullName>
    </submittedName>
</protein>
<feature type="region of interest" description="Disordered" evidence="1">
    <location>
        <begin position="51"/>
        <end position="80"/>
    </location>
</feature>
<feature type="region of interest" description="Disordered" evidence="1">
    <location>
        <begin position="830"/>
        <end position="877"/>
    </location>
</feature>
<dbReference type="OrthoDB" id="3258324at2759"/>
<accession>A0A550C4S0</accession>
<feature type="region of interest" description="Disordered" evidence="1">
    <location>
        <begin position="633"/>
        <end position="709"/>
    </location>
</feature>
<organism evidence="2 3">
    <name type="scientific">Schizophyllum amplum</name>
    <dbReference type="NCBI Taxonomy" id="97359"/>
    <lineage>
        <taxon>Eukaryota</taxon>
        <taxon>Fungi</taxon>
        <taxon>Dikarya</taxon>
        <taxon>Basidiomycota</taxon>
        <taxon>Agaricomycotina</taxon>
        <taxon>Agaricomycetes</taxon>
        <taxon>Agaricomycetidae</taxon>
        <taxon>Agaricales</taxon>
        <taxon>Schizophyllaceae</taxon>
        <taxon>Schizophyllum</taxon>
    </lineage>
</organism>